<accession>A0A8S3G9D1</accession>
<dbReference type="EMBL" id="CAJOBI010286474">
    <property type="protein sequence ID" value="CAF5154941.1"/>
    <property type="molecule type" value="Genomic_DNA"/>
</dbReference>
<reference evidence="1" key="1">
    <citation type="submission" date="2021-02" db="EMBL/GenBank/DDBJ databases">
        <authorList>
            <person name="Nowell W R."/>
        </authorList>
    </citation>
    <scope>NUCLEOTIDE SEQUENCE</scope>
</reference>
<evidence type="ECO:0000313" key="1">
    <source>
        <dbReference type="EMBL" id="CAF5154941.1"/>
    </source>
</evidence>
<sequence>MDSRQWNCVQVSKWLSSFSTNQQVINTFIKLHCTFRKLFKHVQYIHLGEPNFKIRCELGMTCGTKYSSFSGYKVHIYREHTTLLNVEPRKLEVQSYTDAANDETLDDICVDFDMERNHETEEELSENESQINCESFINWPLFNENLNKCSNGIINLEFFERFYIRFLLQLREGHSLPQNIIQSITCGMLSLIEFIHDLIKKEIKPSLDESSRTTAAAPSNDVILLTDLCQKYYSYEPLKPIQLEGQSDVAFYIPIKSSIQQMLKKPDVTEMLLKNLNR</sequence>
<name>A0A8S3G9D1_9BILA</name>
<dbReference type="Proteomes" id="UP000676336">
    <property type="component" value="Unassembled WGS sequence"/>
</dbReference>
<dbReference type="AlphaFoldDB" id="A0A8S3G9D1"/>
<comment type="caution">
    <text evidence="1">The sequence shown here is derived from an EMBL/GenBank/DDBJ whole genome shotgun (WGS) entry which is preliminary data.</text>
</comment>
<feature type="non-terminal residue" evidence="1">
    <location>
        <position position="1"/>
    </location>
</feature>
<evidence type="ECO:0000313" key="2">
    <source>
        <dbReference type="Proteomes" id="UP000676336"/>
    </source>
</evidence>
<proteinExistence type="predicted"/>
<organism evidence="1 2">
    <name type="scientific">Rotaria magnacalcarata</name>
    <dbReference type="NCBI Taxonomy" id="392030"/>
    <lineage>
        <taxon>Eukaryota</taxon>
        <taxon>Metazoa</taxon>
        <taxon>Spiralia</taxon>
        <taxon>Gnathifera</taxon>
        <taxon>Rotifera</taxon>
        <taxon>Eurotatoria</taxon>
        <taxon>Bdelloidea</taxon>
        <taxon>Philodinida</taxon>
        <taxon>Philodinidae</taxon>
        <taxon>Rotaria</taxon>
    </lineage>
</organism>
<protein>
    <submittedName>
        <fullName evidence="1">Uncharacterized protein</fullName>
    </submittedName>
</protein>
<gene>
    <name evidence="1" type="ORF">SMN809_LOCUS64148</name>
</gene>